<reference evidence="1" key="1">
    <citation type="submission" date="2022-07" db="EMBL/GenBank/DDBJ databases">
        <title>Genome Sequence of Phlebia brevispora.</title>
        <authorList>
            <person name="Buettner E."/>
        </authorList>
    </citation>
    <scope>NUCLEOTIDE SEQUENCE</scope>
    <source>
        <strain evidence="1">MPL23</strain>
    </source>
</reference>
<evidence type="ECO:0000313" key="1">
    <source>
        <dbReference type="EMBL" id="KAJ3551202.1"/>
    </source>
</evidence>
<accession>A0ACC1T1S4</accession>
<keyword evidence="2" id="KW-1185">Reference proteome</keyword>
<name>A0ACC1T1S4_9APHY</name>
<evidence type="ECO:0000313" key="2">
    <source>
        <dbReference type="Proteomes" id="UP001148662"/>
    </source>
</evidence>
<gene>
    <name evidence="1" type="ORF">NM688_g4844</name>
</gene>
<proteinExistence type="predicted"/>
<sequence length="527" mass="54808">MSVRESRPSPPSGFVHGGPAHPDTSLDLRIALVQNNPEGLINALYEVSTPGSPSYGEHLSKEETESFVAPSPKTVDAVNTWLSQAGLNASKITPTGDWLSINIPVGTANELFDADFSVFTHSATGTQTVRTLQYSIPSKLVGHLDFVHPTISFPSPHTRGRPVAYASSSGGEQLTPTSCDTFAVTPHCVQTIYNIPTTLATQSSNQLGVTAYLGQYANQADLTAFMEVFRSDIKSKSATTFKLTTLDKGQNPQNGRLAGVEGNTDTQYTVGLASGVPVTFISVGPQNSDGDLFGLLDTANYLLSQSNPPHVITTSYGSDEPDISLPLANSGDGGVGGGAPGETCGATFLPTFPSGCPYITLVGATSFASSSSHTEVGASFSSGGFSNYFGTPSYQAPAVKSYLSSLGSTYKGKYNASGRAYPDVAAIGTNIVLVIDDQLAGVDGTSPASPMWASIVALLNDQLISHGKKPLGFLNPWLYANPSAFHDVTSGSNPGCNTNGFPATKGWDPVTGLGTPNFAALKTAAGL</sequence>
<dbReference type="EMBL" id="JANHOG010000839">
    <property type="protein sequence ID" value="KAJ3551202.1"/>
    <property type="molecule type" value="Genomic_DNA"/>
</dbReference>
<comment type="caution">
    <text evidence="1">The sequence shown here is derived from an EMBL/GenBank/DDBJ whole genome shotgun (WGS) entry which is preliminary data.</text>
</comment>
<dbReference type="Proteomes" id="UP001148662">
    <property type="component" value="Unassembled WGS sequence"/>
</dbReference>
<protein>
    <submittedName>
        <fullName evidence="1">Uncharacterized protein</fullName>
    </submittedName>
</protein>
<organism evidence="1 2">
    <name type="scientific">Phlebia brevispora</name>
    <dbReference type="NCBI Taxonomy" id="194682"/>
    <lineage>
        <taxon>Eukaryota</taxon>
        <taxon>Fungi</taxon>
        <taxon>Dikarya</taxon>
        <taxon>Basidiomycota</taxon>
        <taxon>Agaricomycotina</taxon>
        <taxon>Agaricomycetes</taxon>
        <taxon>Polyporales</taxon>
        <taxon>Meruliaceae</taxon>
        <taxon>Phlebia</taxon>
    </lineage>
</organism>